<comment type="subcellular location">
    <subcellularLocation>
        <location evidence="1">Nucleus</location>
    </subcellularLocation>
</comment>
<evidence type="ECO:0000256" key="1">
    <source>
        <dbReference type="ARBA" id="ARBA00004123"/>
    </source>
</evidence>
<dbReference type="PANTHER" id="PTHR21242:SF0">
    <property type="entry name" value="TRANSCRIPTION INITIATION FACTOR TFIID SUBUNIT 10"/>
    <property type="match status" value="1"/>
</dbReference>
<comment type="similarity">
    <text evidence="5">Belongs to the TAF10 family.</text>
</comment>
<evidence type="ECO:0000256" key="2">
    <source>
        <dbReference type="ARBA" id="ARBA00023015"/>
    </source>
</evidence>
<keyword evidence="3" id="KW-0804">Transcription</keyword>
<dbReference type="PANTHER" id="PTHR21242">
    <property type="entry name" value="TRANSCRIPTION INITIATION FACTOR TFIID SUBUNIT 10"/>
    <property type="match status" value="1"/>
</dbReference>
<evidence type="ECO:0000313" key="6">
    <source>
        <dbReference type="Proteomes" id="UP000095287"/>
    </source>
</evidence>
<dbReference type="AlphaFoldDB" id="A0A1I7ZRN5"/>
<dbReference type="InterPro" id="IPR003923">
    <property type="entry name" value="TAF10"/>
</dbReference>
<dbReference type="GO" id="GO:1990841">
    <property type="term" value="F:promoter-specific chromatin binding"/>
    <property type="evidence" value="ECO:0007669"/>
    <property type="project" value="TreeGrafter"/>
</dbReference>
<dbReference type="Pfam" id="PF03540">
    <property type="entry name" value="TAF10"/>
    <property type="match status" value="1"/>
</dbReference>
<proteinExistence type="inferred from homology"/>
<dbReference type="WBParaSite" id="L893_g29141.t1">
    <property type="protein sequence ID" value="L893_g29141.t1"/>
    <property type="gene ID" value="L893_g29141"/>
</dbReference>
<reference evidence="7" key="1">
    <citation type="submission" date="2016-11" db="UniProtKB">
        <authorList>
            <consortium name="WormBaseParasite"/>
        </authorList>
    </citation>
    <scope>IDENTIFICATION</scope>
</reference>
<accession>A0A1I7ZRN5</accession>
<organism evidence="6 7">
    <name type="scientific">Steinernema glaseri</name>
    <dbReference type="NCBI Taxonomy" id="37863"/>
    <lineage>
        <taxon>Eukaryota</taxon>
        <taxon>Metazoa</taxon>
        <taxon>Ecdysozoa</taxon>
        <taxon>Nematoda</taxon>
        <taxon>Chromadorea</taxon>
        <taxon>Rhabditida</taxon>
        <taxon>Tylenchina</taxon>
        <taxon>Panagrolaimomorpha</taxon>
        <taxon>Strongyloidoidea</taxon>
        <taxon>Steinernematidae</taxon>
        <taxon>Steinernema</taxon>
    </lineage>
</organism>
<name>A0A1I7ZRN5_9BILA</name>
<dbReference type="CDD" id="cd07982">
    <property type="entry name" value="HFD_TAF10"/>
    <property type="match status" value="1"/>
</dbReference>
<dbReference type="PRINTS" id="PR01443">
    <property type="entry name" value="TFIID30KDSUB"/>
</dbReference>
<evidence type="ECO:0000256" key="5">
    <source>
        <dbReference type="ARBA" id="ARBA00025730"/>
    </source>
</evidence>
<keyword evidence="6" id="KW-1185">Reference proteome</keyword>
<dbReference type="GO" id="GO:0016251">
    <property type="term" value="F:RNA polymerase II general transcription initiation factor activity"/>
    <property type="evidence" value="ECO:0007669"/>
    <property type="project" value="TreeGrafter"/>
</dbReference>
<dbReference type="GO" id="GO:0005669">
    <property type="term" value="C:transcription factor TFIID complex"/>
    <property type="evidence" value="ECO:0007669"/>
    <property type="project" value="TreeGrafter"/>
</dbReference>
<sequence length="149" mass="16686">MTIPEFQYLQVEAAYPSEKTTTPTFETHRADAVEEFTRQLDEEASPESKLLTSIKEFEPTIPDAVALYYANSVGITKDGLDPRALRLVTLAAQMFVADIISDAALLNRMKDNRQWRNGRLGPRTTLTNDTLKNVLLDYDIAVPNPSSSH</sequence>
<evidence type="ECO:0000256" key="3">
    <source>
        <dbReference type="ARBA" id="ARBA00023163"/>
    </source>
</evidence>
<evidence type="ECO:0000313" key="7">
    <source>
        <dbReference type="WBParaSite" id="L893_g29141.t1"/>
    </source>
</evidence>
<keyword evidence="4" id="KW-0539">Nucleus</keyword>
<dbReference type="Proteomes" id="UP000095287">
    <property type="component" value="Unplaced"/>
</dbReference>
<dbReference type="GO" id="GO:0006367">
    <property type="term" value="P:transcription initiation at RNA polymerase II promoter"/>
    <property type="evidence" value="ECO:0007669"/>
    <property type="project" value="TreeGrafter"/>
</dbReference>
<keyword evidence="2" id="KW-0805">Transcription regulation</keyword>
<dbReference type="GO" id="GO:0000124">
    <property type="term" value="C:SAGA complex"/>
    <property type="evidence" value="ECO:0007669"/>
    <property type="project" value="TreeGrafter"/>
</dbReference>
<evidence type="ECO:0000256" key="4">
    <source>
        <dbReference type="ARBA" id="ARBA00023242"/>
    </source>
</evidence>
<protein>
    <submittedName>
        <fullName evidence="7">Transcription initiation factor TFIID subunit 10</fullName>
    </submittedName>
</protein>